<gene>
    <name evidence="1" type="ORF">ACFP57_04575</name>
</gene>
<evidence type="ECO:0000313" key="1">
    <source>
        <dbReference type="EMBL" id="MFC6396265.1"/>
    </source>
</evidence>
<comment type="caution">
    <text evidence="1">The sequence shown here is derived from an EMBL/GenBank/DDBJ whole genome shotgun (WGS) entry which is preliminary data.</text>
</comment>
<dbReference type="RefSeq" id="WP_343885100.1">
    <property type="nucleotide sequence ID" value="NZ_BAAAKI010000004.1"/>
</dbReference>
<evidence type="ECO:0000313" key="2">
    <source>
        <dbReference type="Proteomes" id="UP001596266"/>
    </source>
</evidence>
<name>A0ABW1X154_9ACTN</name>
<keyword evidence="2" id="KW-1185">Reference proteome</keyword>
<accession>A0ABW1X154</accession>
<organism evidence="1 2">
    <name type="scientific">Luteococcus sanguinis</name>
    <dbReference type="NCBI Taxonomy" id="174038"/>
    <lineage>
        <taxon>Bacteria</taxon>
        <taxon>Bacillati</taxon>
        <taxon>Actinomycetota</taxon>
        <taxon>Actinomycetes</taxon>
        <taxon>Propionibacteriales</taxon>
        <taxon>Propionibacteriaceae</taxon>
        <taxon>Luteococcus</taxon>
    </lineage>
</organism>
<protein>
    <submittedName>
        <fullName evidence="1">Uncharacterized protein</fullName>
    </submittedName>
</protein>
<proteinExistence type="predicted"/>
<reference evidence="2" key="1">
    <citation type="journal article" date="2019" name="Int. J. Syst. Evol. Microbiol.">
        <title>The Global Catalogue of Microorganisms (GCM) 10K type strain sequencing project: providing services to taxonomists for standard genome sequencing and annotation.</title>
        <authorList>
            <consortium name="The Broad Institute Genomics Platform"/>
            <consortium name="The Broad Institute Genome Sequencing Center for Infectious Disease"/>
            <person name="Wu L."/>
            <person name="Ma J."/>
        </authorList>
    </citation>
    <scope>NUCLEOTIDE SEQUENCE [LARGE SCALE GENOMIC DNA]</scope>
    <source>
        <strain evidence="2">CGMCC 1.15277</strain>
    </source>
</reference>
<sequence length="48" mass="5605">MDPPNRHLPRRLLAQPCDANATMFEHLAQHRLTTADLPRHDPQRPRRG</sequence>
<dbReference type="Proteomes" id="UP001596266">
    <property type="component" value="Unassembled WGS sequence"/>
</dbReference>
<dbReference type="EMBL" id="JBHSUA010000009">
    <property type="protein sequence ID" value="MFC6396265.1"/>
    <property type="molecule type" value="Genomic_DNA"/>
</dbReference>